<sequence>MGLVISTQGVIQSSQSRNVVSQIKADVLALLDARYYAKEYNAGDRVGPLNVHGNSLPVYKHLRASANVNNPNLPLMSADQSLRFSGDSSLRTDTFTLLKKEFTCAFVLKLDDDSAGGMLFRLGNPSDASSSKNILYSANNKTLSFRQNISNIITISDFDPNKTNGYFLVIVSASANQTMMVVGDGGILSGVPVALEANYLQLMSGDHASDKVTGNLKYFSWYDGAATKEEILKLQQILKQNFNL</sequence>
<gene>
    <name evidence="1" type="ORF">F945_02295</name>
</gene>
<evidence type="ECO:0000313" key="1">
    <source>
        <dbReference type="EMBL" id="EPF71949.1"/>
    </source>
</evidence>
<reference evidence="1 2" key="1">
    <citation type="submission" date="2013-06" db="EMBL/GenBank/DDBJ databases">
        <title>The Genome Sequence of Acinetobacter rudis CIP 110305.</title>
        <authorList>
            <consortium name="The Broad Institute Genome Sequencing Platform"/>
            <consortium name="The Broad Institute Genome Sequencing Center for Infectious Disease"/>
            <person name="Cerqueira G."/>
            <person name="Feldgarden M."/>
            <person name="Courvalin P."/>
            <person name="Perichon B."/>
            <person name="Grillot-Courvalin C."/>
            <person name="Clermont D."/>
            <person name="Rocha E."/>
            <person name="Yoon E.-J."/>
            <person name="Nemec A."/>
            <person name="Young S.K."/>
            <person name="Zeng Q."/>
            <person name="Gargeya S."/>
            <person name="Fitzgerald M."/>
            <person name="Abouelleil A."/>
            <person name="Alvarado L."/>
            <person name="Berlin A.M."/>
            <person name="Chapman S.B."/>
            <person name="Dewar J."/>
            <person name="Goldberg J."/>
            <person name="Griggs A."/>
            <person name="Gujja S."/>
            <person name="Hansen M."/>
            <person name="Howarth C."/>
            <person name="Imamovic A."/>
            <person name="Larimer J."/>
            <person name="McCowan C."/>
            <person name="Murphy C."/>
            <person name="Pearson M."/>
            <person name="Priest M."/>
            <person name="Roberts A."/>
            <person name="Saif S."/>
            <person name="Shea T."/>
            <person name="Sykes S."/>
            <person name="Wortman J."/>
            <person name="Nusbaum C."/>
            <person name="Birren B."/>
        </authorList>
    </citation>
    <scope>NUCLEOTIDE SEQUENCE [LARGE SCALE GENOMIC DNA]</scope>
    <source>
        <strain evidence="1 2">CIP 110305</strain>
    </source>
</reference>
<evidence type="ECO:0000313" key="2">
    <source>
        <dbReference type="Proteomes" id="UP000014568"/>
    </source>
</evidence>
<dbReference type="InterPro" id="IPR013320">
    <property type="entry name" value="ConA-like_dom_sf"/>
</dbReference>
<dbReference type="Gene3D" id="2.60.120.200">
    <property type="match status" value="1"/>
</dbReference>
<dbReference type="Proteomes" id="UP000014568">
    <property type="component" value="Unassembled WGS sequence"/>
</dbReference>
<protein>
    <submittedName>
        <fullName evidence="1">Uncharacterized protein</fullName>
    </submittedName>
</protein>
<keyword evidence="2" id="KW-1185">Reference proteome</keyword>
<dbReference type="OrthoDB" id="6713548at2"/>
<dbReference type="RefSeq" id="WP_016656699.1">
    <property type="nucleotide sequence ID" value="NZ_KE340353.1"/>
</dbReference>
<dbReference type="PATRIC" id="fig|421052.3.peg.2239"/>
<name>S3NC66_9GAMM</name>
<dbReference type="STRING" id="632955.GCA_000829675_00337"/>
<dbReference type="SUPFAM" id="SSF49899">
    <property type="entry name" value="Concanavalin A-like lectins/glucanases"/>
    <property type="match status" value="1"/>
</dbReference>
<organism evidence="1 2">
    <name type="scientific">Acinetobacter rudis CIP 110305</name>
    <dbReference type="NCBI Taxonomy" id="421052"/>
    <lineage>
        <taxon>Bacteria</taxon>
        <taxon>Pseudomonadati</taxon>
        <taxon>Pseudomonadota</taxon>
        <taxon>Gammaproteobacteria</taxon>
        <taxon>Moraxellales</taxon>
        <taxon>Moraxellaceae</taxon>
        <taxon>Acinetobacter</taxon>
    </lineage>
</organism>
<comment type="caution">
    <text evidence="1">The sequence shown here is derived from an EMBL/GenBank/DDBJ whole genome shotgun (WGS) entry which is preliminary data.</text>
</comment>
<dbReference type="EMBL" id="ATGI01000031">
    <property type="protein sequence ID" value="EPF71949.1"/>
    <property type="molecule type" value="Genomic_DNA"/>
</dbReference>
<dbReference type="HOGENOM" id="CLU_1136157_0_0_6"/>
<dbReference type="AlphaFoldDB" id="S3NC66"/>
<accession>S3NC66</accession>
<proteinExistence type="predicted"/>